<dbReference type="Proteomes" id="UP000683246">
    <property type="component" value="Chromosome"/>
</dbReference>
<dbReference type="KEGG" id="vpy:HZI73_22475"/>
<accession>A0A8J8SIS0</accession>
<evidence type="ECO:0000313" key="2">
    <source>
        <dbReference type="Proteomes" id="UP000683246"/>
    </source>
</evidence>
<dbReference type="EMBL" id="CP058649">
    <property type="protein sequence ID" value="QUI24896.1"/>
    <property type="molecule type" value="Genomic_DNA"/>
</dbReference>
<dbReference type="AlphaFoldDB" id="A0A8J8SIS0"/>
<sequence length="47" mass="5534">MKELKPLDILQRIMDKYFTNELTEKEAVSKVAELKKKIKKAPIIECK</sequence>
<dbReference type="RefSeq" id="WP_212695596.1">
    <property type="nucleotide sequence ID" value="NZ_CP058649.1"/>
</dbReference>
<proteinExistence type="predicted"/>
<reference evidence="1" key="1">
    <citation type="submission" date="2020-07" db="EMBL/GenBank/DDBJ databases">
        <title>Vallitalea pronyensis genome.</title>
        <authorList>
            <person name="Postec A."/>
        </authorList>
    </citation>
    <scope>NUCLEOTIDE SEQUENCE</scope>
    <source>
        <strain evidence="1">FatNI3</strain>
    </source>
</reference>
<gene>
    <name evidence="1" type="ORF">HZI73_22475</name>
</gene>
<evidence type="ECO:0000313" key="1">
    <source>
        <dbReference type="EMBL" id="QUI24896.1"/>
    </source>
</evidence>
<organism evidence="1 2">
    <name type="scientific">Vallitalea pronyensis</name>
    <dbReference type="NCBI Taxonomy" id="1348613"/>
    <lineage>
        <taxon>Bacteria</taxon>
        <taxon>Bacillati</taxon>
        <taxon>Bacillota</taxon>
        <taxon>Clostridia</taxon>
        <taxon>Lachnospirales</taxon>
        <taxon>Vallitaleaceae</taxon>
        <taxon>Vallitalea</taxon>
    </lineage>
</organism>
<name>A0A8J8SIS0_9FIRM</name>
<protein>
    <submittedName>
        <fullName evidence="1">Uncharacterized protein</fullName>
    </submittedName>
</protein>
<keyword evidence="2" id="KW-1185">Reference proteome</keyword>